<sequence length="531" mass="57818">MALPFDLVVVGAGVNGVGIARDAALRGLRVALLEQDDICSGVSAWSGRLVHGGLRYLEHYDFALVRESLRERETLFRLAPHLVKPVRLIMPFYAHNRRPGWLIRVGMALYDVLSFDKKSQSHEVLGLEKLQRRFTGIGRDGLSGAAVFTDGQVEYAERLCVELAVAAAGDGAVIRTGARVDGVLTEHGRVRGVTFRDTATGEQRQVLAPVVLNVAGPWIDRVFAQQAGVWEGQPRLNGGTKGSHLVVDPFPGAPTDVVYYESRKDGRLVLVIPWMGRYLLGTTDIRFDEEPGSARCDADEMQYILDEVNSLVPEAGLTVDDVLYTYSGVRPLPYAPGVSESKVPRSHVLHDHGDGLQGLITVVGGKLTTYRQLAEDAVDDVLRRLGRPSVPCVTRKLPFPGATTDEGAVRAALRGAGLGARSVDRLLAVYGRRALDVVASAGDDAELLAVVDAPSGAIGAELVFAVRHEFARGLADVMARRTLLAFEPDHALPSLDRIAVLLGDRLGWDEQRRKEEVEDYRTWLDHLAIPA</sequence>
<dbReference type="PRINTS" id="PR01001">
    <property type="entry name" value="FADG3PDH"/>
</dbReference>
<keyword evidence="4" id="KW-0274">FAD</keyword>
<protein>
    <submittedName>
        <fullName evidence="8">Glycerol-3-phosphate dehydrogenase/oxidase</fullName>
    </submittedName>
</protein>
<comment type="cofactor">
    <cofactor evidence="1">
        <name>FAD</name>
        <dbReference type="ChEBI" id="CHEBI:57692"/>
    </cofactor>
</comment>
<dbReference type="Pfam" id="PF01266">
    <property type="entry name" value="DAO"/>
    <property type="match status" value="1"/>
</dbReference>
<dbReference type="InterPro" id="IPR000447">
    <property type="entry name" value="G3P_DH_FAD-dep"/>
</dbReference>
<accession>A0A5C8Z688</accession>
<dbReference type="Gene3D" id="3.30.9.10">
    <property type="entry name" value="D-Amino Acid Oxidase, subunit A, domain 2"/>
    <property type="match status" value="1"/>
</dbReference>
<dbReference type="Gene3D" id="3.50.50.60">
    <property type="entry name" value="FAD/NAD(P)-binding domain"/>
    <property type="match status" value="1"/>
</dbReference>
<evidence type="ECO:0000256" key="2">
    <source>
        <dbReference type="ARBA" id="ARBA00007330"/>
    </source>
</evidence>
<dbReference type="PANTHER" id="PTHR11985">
    <property type="entry name" value="GLYCEROL-3-PHOSPHATE DEHYDROGENASE"/>
    <property type="match status" value="1"/>
</dbReference>
<dbReference type="GO" id="GO:0046168">
    <property type="term" value="P:glycerol-3-phosphate catabolic process"/>
    <property type="evidence" value="ECO:0007669"/>
    <property type="project" value="TreeGrafter"/>
</dbReference>
<evidence type="ECO:0000256" key="1">
    <source>
        <dbReference type="ARBA" id="ARBA00001974"/>
    </source>
</evidence>
<proteinExistence type="inferred from homology"/>
<dbReference type="PROSITE" id="PS00978">
    <property type="entry name" value="FAD_G3PDH_2"/>
    <property type="match status" value="1"/>
</dbReference>
<evidence type="ECO:0000256" key="5">
    <source>
        <dbReference type="ARBA" id="ARBA00023002"/>
    </source>
</evidence>
<dbReference type="SUPFAM" id="SSF51905">
    <property type="entry name" value="FAD/NAD(P)-binding domain"/>
    <property type="match status" value="1"/>
</dbReference>
<dbReference type="EMBL" id="VKAC01000012">
    <property type="protein sequence ID" value="TXR52793.1"/>
    <property type="molecule type" value="Genomic_DNA"/>
</dbReference>
<reference evidence="8 9" key="1">
    <citation type="submission" date="2019-07" db="EMBL/GenBank/DDBJ databases">
        <title>Quadrisphaera sp. strain DD2A genome sequencing and assembly.</title>
        <authorList>
            <person name="Kim I."/>
        </authorList>
    </citation>
    <scope>NUCLEOTIDE SEQUENCE [LARGE SCALE GENOMIC DNA]</scope>
    <source>
        <strain evidence="8 9">DD2A</strain>
    </source>
</reference>
<comment type="caution">
    <text evidence="8">The sequence shown here is derived from an EMBL/GenBank/DDBJ whole genome shotgun (WGS) entry which is preliminary data.</text>
</comment>
<dbReference type="InterPro" id="IPR038299">
    <property type="entry name" value="DAO_C_sf"/>
</dbReference>
<evidence type="ECO:0000256" key="4">
    <source>
        <dbReference type="ARBA" id="ARBA00022827"/>
    </source>
</evidence>
<feature type="domain" description="Alpha-glycerophosphate oxidase C-terminal" evidence="7">
    <location>
        <begin position="392"/>
        <end position="513"/>
    </location>
</feature>
<dbReference type="InterPro" id="IPR036188">
    <property type="entry name" value="FAD/NAD-bd_sf"/>
</dbReference>
<dbReference type="Proteomes" id="UP000321234">
    <property type="component" value="Unassembled WGS sequence"/>
</dbReference>
<dbReference type="AlphaFoldDB" id="A0A5C8Z688"/>
<evidence type="ECO:0000256" key="3">
    <source>
        <dbReference type="ARBA" id="ARBA00022630"/>
    </source>
</evidence>
<gene>
    <name evidence="8" type="ORF">FMM08_17960</name>
</gene>
<keyword evidence="3" id="KW-0285">Flavoprotein</keyword>
<dbReference type="PANTHER" id="PTHR11985:SF15">
    <property type="entry name" value="GLYCEROL-3-PHOSPHATE DEHYDROGENASE, MITOCHONDRIAL"/>
    <property type="match status" value="1"/>
</dbReference>
<dbReference type="SUPFAM" id="SSF54373">
    <property type="entry name" value="FAD-linked reductases, C-terminal domain"/>
    <property type="match status" value="1"/>
</dbReference>
<keyword evidence="5" id="KW-0560">Oxidoreductase</keyword>
<organism evidence="8 9">
    <name type="scientific">Quadrisphaera setariae</name>
    <dbReference type="NCBI Taxonomy" id="2593304"/>
    <lineage>
        <taxon>Bacteria</taxon>
        <taxon>Bacillati</taxon>
        <taxon>Actinomycetota</taxon>
        <taxon>Actinomycetes</taxon>
        <taxon>Kineosporiales</taxon>
        <taxon>Kineosporiaceae</taxon>
        <taxon>Quadrisphaera</taxon>
    </lineage>
</organism>
<evidence type="ECO:0000313" key="8">
    <source>
        <dbReference type="EMBL" id="TXR52793.1"/>
    </source>
</evidence>
<name>A0A5C8Z688_9ACTN</name>
<dbReference type="InterPro" id="IPR031656">
    <property type="entry name" value="DAO_C"/>
</dbReference>
<dbReference type="InterPro" id="IPR006076">
    <property type="entry name" value="FAD-dep_OxRdtase"/>
</dbReference>
<dbReference type="Gene3D" id="1.10.8.870">
    <property type="entry name" value="Alpha-glycerophosphate oxidase, cap domain"/>
    <property type="match status" value="1"/>
</dbReference>
<keyword evidence="9" id="KW-1185">Reference proteome</keyword>
<evidence type="ECO:0000259" key="7">
    <source>
        <dbReference type="Pfam" id="PF16901"/>
    </source>
</evidence>
<comment type="similarity">
    <text evidence="2">Belongs to the FAD-dependent glycerol-3-phosphate dehydrogenase family.</text>
</comment>
<feature type="domain" description="FAD dependent oxidoreductase" evidence="6">
    <location>
        <begin position="6"/>
        <end position="371"/>
    </location>
</feature>
<dbReference type="GO" id="GO:0004368">
    <property type="term" value="F:glycerol-3-phosphate dehydrogenase (quinone) activity"/>
    <property type="evidence" value="ECO:0007669"/>
    <property type="project" value="InterPro"/>
</dbReference>
<dbReference type="OrthoDB" id="9766796at2"/>
<dbReference type="Pfam" id="PF16901">
    <property type="entry name" value="DAO_C"/>
    <property type="match status" value="1"/>
</dbReference>
<evidence type="ECO:0000313" key="9">
    <source>
        <dbReference type="Proteomes" id="UP000321234"/>
    </source>
</evidence>
<evidence type="ECO:0000259" key="6">
    <source>
        <dbReference type="Pfam" id="PF01266"/>
    </source>
</evidence>